<dbReference type="EMBL" id="JANIEX010000463">
    <property type="protein sequence ID" value="KAJ3566747.1"/>
    <property type="molecule type" value="Genomic_DNA"/>
</dbReference>
<name>A0AAD5VVY5_9AGAR</name>
<accession>A0AAD5VVY5</accession>
<evidence type="ECO:0000313" key="1">
    <source>
        <dbReference type="EMBL" id="KAJ3566747.1"/>
    </source>
</evidence>
<dbReference type="AlphaFoldDB" id="A0AAD5VVY5"/>
<comment type="caution">
    <text evidence="1">The sequence shown here is derived from an EMBL/GenBank/DDBJ whole genome shotgun (WGS) entry which is preliminary data.</text>
</comment>
<reference evidence="1" key="1">
    <citation type="submission" date="2022-07" db="EMBL/GenBank/DDBJ databases">
        <title>Genome Sequence of Leucocoprinus birnbaumii.</title>
        <authorList>
            <person name="Buettner E."/>
        </authorList>
    </citation>
    <scope>NUCLEOTIDE SEQUENCE</scope>
    <source>
        <strain evidence="1">VT141</strain>
    </source>
</reference>
<keyword evidence="2" id="KW-1185">Reference proteome</keyword>
<organism evidence="1 2">
    <name type="scientific">Leucocoprinus birnbaumii</name>
    <dbReference type="NCBI Taxonomy" id="56174"/>
    <lineage>
        <taxon>Eukaryota</taxon>
        <taxon>Fungi</taxon>
        <taxon>Dikarya</taxon>
        <taxon>Basidiomycota</taxon>
        <taxon>Agaricomycotina</taxon>
        <taxon>Agaricomycetes</taxon>
        <taxon>Agaricomycetidae</taxon>
        <taxon>Agaricales</taxon>
        <taxon>Agaricineae</taxon>
        <taxon>Agaricaceae</taxon>
        <taxon>Leucocoprinus</taxon>
    </lineage>
</organism>
<proteinExistence type="predicted"/>
<protein>
    <submittedName>
        <fullName evidence="1">Uncharacterized protein</fullName>
    </submittedName>
</protein>
<dbReference type="Proteomes" id="UP001213000">
    <property type="component" value="Unassembled WGS sequence"/>
</dbReference>
<evidence type="ECO:0000313" key="2">
    <source>
        <dbReference type="Proteomes" id="UP001213000"/>
    </source>
</evidence>
<gene>
    <name evidence="1" type="ORF">NP233_g6805</name>
</gene>
<sequence>MISSDFSLLTNIVSILFVSNFGPPQQHPVDDCFKNASSLVQLVNCFQQFTVTQDFYNHTTYLEAQPNPAQREAWSTAISTLLHTNNNCSSAIVPAVIQDVYSAAPFTDSDGSSFCVVYERAISAQTGLFDKGWGYIVTPALRASVSRHIHISAPHPIFDGNTSVEAAQLFKETRAKSLLIPGRIRTAYRDPSTCIKSTKRTTYYMTDTAHNDLEPFFDANVAIWNWQSQHGGCSSASCAFIQMHGKSDRTCVLDDIFLSSGLGNNSWYTNEIDRPIKRLKKELLLAFNHDHSPEIPVSVSVPSDSKCLLTATKNVVGRYLNGLPSTASHDVCTRESKVDTTEGVFIHVEQSSRTASKAAWIKAVNNTFAVVNSLEYASSTSQIPIEHIEQCPWYP</sequence>